<organism evidence="2 3">
    <name type="scientific">Prunus dulcis</name>
    <name type="common">Almond</name>
    <name type="synonym">Amygdalus dulcis</name>
    <dbReference type="NCBI Taxonomy" id="3755"/>
    <lineage>
        <taxon>Eukaryota</taxon>
        <taxon>Viridiplantae</taxon>
        <taxon>Streptophyta</taxon>
        <taxon>Embryophyta</taxon>
        <taxon>Tracheophyta</taxon>
        <taxon>Spermatophyta</taxon>
        <taxon>Magnoliopsida</taxon>
        <taxon>eudicotyledons</taxon>
        <taxon>Gunneridae</taxon>
        <taxon>Pentapetalae</taxon>
        <taxon>rosids</taxon>
        <taxon>fabids</taxon>
        <taxon>Rosales</taxon>
        <taxon>Rosaceae</taxon>
        <taxon>Amygdaloideae</taxon>
        <taxon>Amygdaleae</taxon>
        <taxon>Prunus</taxon>
    </lineage>
</organism>
<evidence type="ECO:0000256" key="1">
    <source>
        <dbReference type="SAM" id="Phobius"/>
    </source>
</evidence>
<dbReference type="PANTHER" id="PTHR11439:SF455">
    <property type="entry name" value="RLK (RECEPTOR-LIKE PROTEIN KINASE) 8, PUTATIVE-RELATED"/>
    <property type="match status" value="1"/>
</dbReference>
<name>A0AAD4UW41_PRUDU</name>
<proteinExistence type="predicted"/>
<accession>A0AAD4UW41</accession>
<dbReference type="Proteomes" id="UP001054821">
    <property type="component" value="Chromosome 8"/>
</dbReference>
<dbReference type="InterPro" id="IPR043502">
    <property type="entry name" value="DNA/RNA_pol_sf"/>
</dbReference>
<evidence type="ECO:0000313" key="3">
    <source>
        <dbReference type="Proteomes" id="UP001054821"/>
    </source>
</evidence>
<keyword evidence="1" id="KW-0472">Membrane</keyword>
<dbReference type="PANTHER" id="PTHR11439">
    <property type="entry name" value="GAG-POL-RELATED RETROTRANSPOSON"/>
    <property type="match status" value="1"/>
</dbReference>
<dbReference type="SUPFAM" id="SSF56672">
    <property type="entry name" value="DNA/RNA polymerases"/>
    <property type="match status" value="1"/>
</dbReference>
<dbReference type="EMBL" id="JAJFAZ020000008">
    <property type="protein sequence ID" value="KAI5313874.1"/>
    <property type="molecule type" value="Genomic_DNA"/>
</dbReference>
<evidence type="ECO:0000313" key="2">
    <source>
        <dbReference type="EMBL" id="KAI5313874.1"/>
    </source>
</evidence>
<gene>
    <name evidence="2" type="ORF">L3X38_043050</name>
</gene>
<protein>
    <recommendedName>
        <fullName evidence="4">Retrovirus-related Pol polyprotein from transposon RE1</fullName>
    </recommendedName>
</protein>
<keyword evidence="3" id="KW-1185">Reference proteome</keyword>
<sequence length="357" mass="40541">MHQPTSAHWVAVKRILRYLNGTSTHGLFYKPGSLSLMAYSDADYAGDPDNRHSTGGYCLYLGSNLISWSSKKQGGVSRFSTEAEYRQLAYTAAAISWFRALFRDLQLSLSCTKLWCDNISAISLASNPVFHARTRHVEVDYHYVREKVVRQELDVRYLATHDQIADIFTKGLSIPRFQLLTSKPPLTLSVILYKSIQYALMMIGALPHTFHFFHSILFLLGLNVNFVAKILNLQVPIYARAMDLKHLLDLKKAGATDAILESAETSLQLGSKLLKGLGVMSDDVNFLRQLFRDSMELQAQGVSRTDDREFNSLKPMQKKLGQWPQGTGSVLCYSQWLKKDDPSPYIRLFQSLHHRFK</sequence>
<reference evidence="2 3" key="1">
    <citation type="journal article" date="2022" name="G3 (Bethesda)">
        <title>Whole-genome sequence and methylome profiling of the almond [Prunus dulcis (Mill.) D.A. Webb] cultivar 'Nonpareil'.</title>
        <authorList>
            <person name="D'Amico-Willman K.M."/>
            <person name="Ouma W.Z."/>
            <person name="Meulia T."/>
            <person name="Sideli G.M."/>
            <person name="Gradziel T.M."/>
            <person name="Fresnedo-Ramirez J."/>
        </authorList>
    </citation>
    <scope>NUCLEOTIDE SEQUENCE [LARGE SCALE GENOMIC DNA]</scope>
    <source>
        <strain evidence="2">Clone GOH B32 T37-40</strain>
    </source>
</reference>
<feature type="transmembrane region" description="Helical" evidence="1">
    <location>
        <begin position="212"/>
        <end position="232"/>
    </location>
</feature>
<dbReference type="AlphaFoldDB" id="A0AAD4UW41"/>
<keyword evidence="1" id="KW-1133">Transmembrane helix</keyword>
<evidence type="ECO:0008006" key="4">
    <source>
        <dbReference type="Google" id="ProtNLM"/>
    </source>
</evidence>
<dbReference type="CDD" id="cd09272">
    <property type="entry name" value="RNase_HI_RT_Ty1"/>
    <property type="match status" value="1"/>
</dbReference>
<comment type="caution">
    <text evidence="2">The sequence shown here is derived from an EMBL/GenBank/DDBJ whole genome shotgun (WGS) entry which is preliminary data.</text>
</comment>
<dbReference type="Gene3D" id="3.40.50.720">
    <property type="entry name" value="NAD(P)-binding Rossmann-like Domain"/>
    <property type="match status" value="1"/>
</dbReference>
<keyword evidence="1" id="KW-0812">Transmembrane</keyword>